<proteinExistence type="predicted"/>
<reference evidence="4" key="1">
    <citation type="journal article" date="2020" name="Nat. Commun.">
        <title>Large-scale genome sequencing of mycorrhizal fungi provides insights into the early evolution of symbiotic traits.</title>
        <authorList>
            <person name="Miyauchi S."/>
            <person name="Kiss E."/>
            <person name="Kuo A."/>
            <person name="Drula E."/>
            <person name="Kohler A."/>
            <person name="Sanchez-Garcia M."/>
            <person name="Morin E."/>
            <person name="Andreopoulos B."/>
            <person name="Barry K.W."/>
            <person name="Bonito G."/>
            <person name="Buee M."/>
            <person name="Carver A."/>
            <person name="Chen C."/>
            <person name="Cichocki N."/>
            <person name="Clum A."/>
            <person name="Culley D."/>
            <person name="Crous P.W."/>
            <person name="Fauchery L."/>
            <person name="Girlanda M."/>
            <person name="Hayes R.D."/>
            <person name="Keri Z."/>
            <person name="LaButti K."/>
            <person name="Lipzen A."/>
            <person name="Lombard V."/>
            <person name="Magnuson J."/>
            <person name="Maillard F."/>
            <person name="Murat C."/>
            <person name="Nolan M."/>
            <person name="Ohm R.A."/>
            <person name="Pangilinan J."/>
            <person name="Pereira M.F."/>
            <person name="Perotto S."/>
            <person name="Peter M."/>
            <person name="Pfister S."/>
            <person name="Riley R."/>
            <person name="Sitrit Y."/>
            <person name="Stielow J.B."/>
            <person name="Szollosi G."/>
            <person name="Zifcakova L."/>
            <person name="Stursova M."/>
            <person name="Spatafora J.W."/>
            <person name="Tedersoo L."/>
            <person name="Vaario L.M."/>
            <person name="Yamada A."/>
            <person name="Yan M."/>
            <person name="Wang P."/>
            <person name="Xu J."/>
            <person name="Bruns T."/>
            <person name="Baldrian P."/>
            <person name="Vilgalys R."/>
            <person name="Dunand C."/>
            <person name="Henrissat B."/>
            <person name="Grigoriev I.V."/>
            <person name="Hibbett D."/>
            <person name="Nagy L.G."/>
            <person name="Martin F.M."/>
        </authorList>
    </citation>
    <scope>NUCLEOTIDE SEQUENCE</scope>
    <source>
        <strain evidence="4">UH-Tt-Lm1</strain>
    </source>
</reference>
<accession>A0A9P6L2D3</accession>
<name>A0A9P6L2D3_9AGAM</name>
<dbReference type="AlphaFoldDB" id="A0A9P6L2D3"/>
<feature type="domain" description="RNase III" evidence="3">
    <location>
        <begin position="933"/>
        <end position="1089"/>
    </location>
</feature>
<dbReference type="GO" id="GO:0005737">
    <property type="term" value="C:cytoplasm"/>
    <property type="evidence" value="ECO:0007669"/>
    <property type="project" value="TreeGrafter"/>
</dbReference>
<evidence type="ECO:0000256" key="1">
    <source>
        <dbReference type="ARBA" id="ARBA00022801"/>
    </source>
</evidence>
<dbReference type="InterPro" id="IPR000999">
    <property type="entry name" value="RNase_III_dom"/>
</dbReference>
<evidence type="ECO:0000313" key="4">
    <source>
        <dbReference type="EMBL" id="KAF9780237.1"/>
    </source>
</evidence>
<sequence>MLQRPTSKRPRDTLERDQSPPPKRSKLGQSPAPIFSETTVSYDACPMPSVADYFYQDLIPKAPELSQLFPTLCHDVHVVRRWLGSVGCAMYWRMILEDIDKTTDAPNPSHHLTGLIARSLAQLRGPQKETPSPKFRTLCEILKSHLRVGGATRILVFMRYDAVAQVAVQMLMGLAHDNVRPMLAQVDGAGLMKAKEVVEHGRFNVVVTTQLPVVLFLRARLLIMFDELPCHLTQALCREATTDHLVRLVERGRLQATKLPHSTPSDTAFREWASNVAKLGGLIPPPSTYIHPSTESPLSLRKLRDSTTAALQSPADALIVTHLILQEWSKSGVGVPGHRTVYFSKRDETPRVVCQMKMPGFRTEIEEYGHSELEVLIQACLSACQLIQTSGLLEPTHFSTIYPFVPVPRAVKPQQSKRPKPNGVHTHPRRNPLFWSLSTEALGGLWYPTIVSIDGLAGNFGPLAILTRHPLPAIPDFLLFYSGNRVNVRLRKWQSRCFSSSELERLRRATLRILRFVTNKPFVSDLNQLPYLLFPLQHDTALLDSLRGSQLTLEGLPCLSSPCESKTVENMGASAFLPVATDSTKEIITDLDDAVIQDRKIEYTKHYFVDKVRQDRTPLDKPREGDRQYGYETYLEHSKARIKDFPGIKNLDQPLAEVEVAPGIIYRLDPSLPKIKTVTVEKSVPLLFIPELCVKSTVPASTARTALALPSIMTRIDEALLIKELNARMFDNVIREDLLRGALTPPGAEVEFNYERLELLGDAILKYLISCHVFMHEFGSHSHLHARRRENINNKTLYRHAESAELPQFILSKKFTTKTWYPASISVRNSFNPVPNDEMLPTPEDKSAADPDEVGYAVHKETKTHELGDKILADVVEGILGAAYVSAGLPGVYIAAQSLAIPVLEYDATSVIGKKVLPEPPMQVSHLLNPGAIQALEGIIGLRFEKPFYLAQALVNKPVSQYQNTSCERLGFVGDGILDFLTIRHVYEREPGLAPGGLTLLKCGMVSNSALAALCVKCGIHQFVDRRGHGASHNLNAYVSAVTAALREEQRASSREGRPRGQYWLRLQPPKALSDTMESILGALYFSGNCTLDGAEKFYDNVFKPFFDEFVTFEMLVRHAVDAVLEMLKRLGCRQYSSVHDVQNGVHVCKIVWHGSTLCEAKDPNFDVAMRRTSERCLQVLTEKPKLLRDSCNCQATQPAEGNKGDHRRR</sequence>
<dbReference type="OrthoDB" id="416741at2759"/>
<dbReference type="GO" id="GO:0003723">
    <property type="term" value="F:RNA binding"/>
    <property type="evidence" value="ECO:0007669"/>
    <property type="project" value="TreeGrafter"/>
</dbReference>
<keyword evidence="5" id="KW-1185">Reference proteome</keyword>
<dbReference type="GO" id="GO:0004525">
    <property type="term" value="F:ribonuclease III activity"/>
    <property type="evidence" value="ECO:0007669"/>
    <property type="project" value="InterPro"/>
</dbReference>
<dbReference type="InterPro" id="IPR036389">
    <property type="entry name" value="RNase_III_sf"/>
</dbReference>
<comment type="caution">
    <text evidence="4">The sequence shown here is derived from an EMBL/GenBank/DDBJ whole genome shotgun (WGS) entry which is preliminary data.</text>
</comment>
<dbReference type="PANTHER" id="PTHR14950">
    <property type="entry name" value="DICER-RELATED"/>
    <property type="match status" value="1"/>
</dbReference>
<dbReference type="PROSITE" id="PS50142">
    <property type="entry name" value="RNASE_3_2"/>
    <property type="match status" value="2"/>
</dbReference>
<dbReference type="PANTHER" id="PTHR14950:SF37">
    <property type="entry name" value="ENDORIBONUCLEASE DICER"/>
    <property type="match status" value="1"/>
</dbReference>
<dbReference type="GO" id="GO:0030422">
    <property type="term" value="P:siRNA processing"/>
    <property type="evidence" value="ECO:0007669"/>
    <property type="project" value="TreeGrafter"/>
</dbReference>
<feature type="region of interest" description="Disordered" evidence="2">
    <location>
        <begin position="1"/>
        <end position="32"/>
    </location>
</feature>
<feature type="domain" description="RNase III" evidence="3">
    <location>
        <begin position="722"/>
        <end position="888"/>
    </location>
</feature>
<reference evidence="4" key="2">
    <citation type="submission" date="2020-11" db="EMBL/GenBank/DDBJ databases">
        <authorList>
            <consortium name="DOE Joint Genome Institute"/>
            <person name="Kuo A."/>
            <person name="Miyauchi S."/>
            <person name="Kiss E."/>
            <person name="Drula E."/>
            <person name="Kohler A."/>
            <person name="Sanchez-Garcia M."/>
            <person name="Andreopoulos B."/>
            <person name="Barry K.W."/>
            <person name="Bonito G."/>
            <person name="Buee M."/>
            <person name="Carver A."/>
            <person name="Chen C."/>
            <person name="Cichocki N."/>
            <person name="Clum A."/>
            <person name="Culley D."/>
            <person name="Crous P.W."/>
            <person name="Fauchery L."/>
            <person name="Girlanda M."/>
            <person name="Hayes R."/>
            <person name="Keri Z."/>
            <person name="Labutti K."/>
            <person name="Lipzen A."/>
            <person name="Lombard V."/>
            <person name="Magnuson J."/>
            <person name="Maillard F."/>
            <person name="Morin E."/>
            <person name="Murat C."/>
            <person name="Nolan M."/>
            <person name="Ohm R."/>
            <person name="Pangilinan J."/>
            <person name="Pereira M."/>
            <person name="Perotto S."/>
            <person name="Peter M."/>
            <person name="Riley R."/>
            <person name="Sitrit Y."/>
            <person name="Stielow B."/>
            <person name="Szollosi G."/>
            <person name="Zifcakova L."/>
            <person name="Stursova M."/>
            <person name="Spatafora J.W."/>
            <person name="Tedersoo L."/>
            <person name="Vaario L.-M."/>
            <person name="Yamada A."/>
            <person name="Yan M."/>
            <person name="Wang P."/>
            <person name="Xu J."/>
            <person name="Bruns T."/>
            <person name="Baldrian P."/>
            <person name="Vilgalys R."/>
            <person name="Henrissat B."/>
            <person name="Grigoriev I.V."/>
            <person name="Hibbett D."/>
            <person name="Nagy L.G."/>
            <person name="Martin F.M."/>
        </authorList>
    </citation>
    <scope>NUCLEOTIDE SEQUENCE</scope>
    <source>
        <strain evidence="4">UH-Tt-Lm1</strain>
    </source>
</reference>
<organism evidence="4 5">
    <name type="scientific">Thelephora terrestris</name>
    <dbReference type="NCBI Taxonomy" id="56493"/>
    <lineage>
        <taxon>Eukaryota</taxon>
        <taxon>Fungi</taxon>
        <taxon>Dikarya</taxon>
        <taxon>Basidiomycota</taxon>
        <taxon>Agaricomycotina</taxon>
        <taxon>Agaricomycetes</taxon>
        <taxon>Thelephorales</taxon>
        <taxon>Thelephoraceae</taxon>
        <taxon>Thelephora</taxon>
    </lineage>
</organism>
<protein>
    <recommendedName>
        <fullName evidence="3">RNase III domain-containing protein</fullName>
    </recommendedName>
</protein>
<dbReference type="Proteomes" id="UP000736335">
    <property type="component" value="Unassembled WGS sequence"/>
</dbReference>
<evidence type="ECO:0000313" key="5">
    <source>
        <dbReference type="Proteomes" id="UP000736335"/>
    </source>
</evidence>
<dbReference type="Pfam" id="PF00636">
    <property type="entry name" value="Ribonuclease_3"/>
    <property type="match status" value="2"/>
</dbReference>
<dbReference type="SUPFAM" id="SSF69065">
    <property type="entry name" value="RNase III domain-like"/>
    <property type="match status" value="2"/>
</dbReference>
<keyword evidence="1" id="KW-0378">Hydrolase</keyword>
<dbReference type="SMART" id="SM00535">
    <property type="entry name" value="RIBOc"/>
    <property type="match status" value="2"/>
</dbReference>
<evidence type="ECO:0000259" key="3">
    <source>
        <dbReference type="PROSITE" id="PS50142"/>
    </source>
</evidence>
<dbReference type="CDD" id="cd00593">
    <property type="entry name" value="RIBOc"/>
    <property type="match status" value="2"/>
</dbReference>
<gene>
    <name evidence="4" type="ORF">BJ322DRAFT_1085388</name>
</gene>
<evidence type="ECO:0000256" key="2">
    <source>
        <dbReference type="SAM" id="MobiDB-lite"/>
    </source>
</evidence>
<dbReference type="GO" id="GO:0005634">
    <property type="term" value="C:nucleus"/>
    <property type="evidence" value="ECO:0007669"/>
    <property type="project" value="TreeGrafter"/>
</dbReference>
<dbReference type="Gene3D" id="1.10.1520.10">
    <property type="entry name" value="Ribonuclease III domain"/>
    <property type="match status" value="2"/>
</dbReference>
<dbReference type="EMBL" id="WIUZ02000017">
    <property type="protein sequence ID" value="KAF9780237.1"/>
    <property type="molecule type" value="Genomic_DNA"/>
</dbReference>
<feature type="compositionally biased region" description="Basic and acidic residues" evidence="2">
    <location>
        <begin position="9"/>
        <end position="18"/>
    </location>
</feature>